<dbReference type="InterPro" id="IPR025558">
    <property type="entry name" value="DUF4283"/>
</dbReference>
<proteinExistence type="predicted"/>
<dbReference type="AlphaFoldDB" id="A0AAW2E3Q1"/>
<comment type="caution">
    <text evidence="3">The sequence shown here is derived from an EMBL/GenBank/DDBJ whole genome shotgun (WGS) entry which is preliminary data.</text>
</comment>
<organism evidence="3 4">
    <name type="scientific">Lithocarpus litseifolius</name>
    <dbReference type="NCBI Taxonomy" id="425828"/>
    <lineage>
        <taxon>Eukaryota</taxon>
        <taxon>Viridiplantae</taxon>
        <taxon>Streptophyta</taxon>
        <taxon>Embryophyta</taxon>
        <taxon>Tracheophyta</taxon>
        <taxon>Spermatophyta</taxon>
        <taxon>Magnoliopsida</taxon>
        <taxon>eudicotyledons</taxon>
        <taxon>Gunneridae</taxon>
        <taxon>Pentapetalae</taxon>
        <taxon>rosids</taxon>
        <taxon>fabids</taxon>
        <taxon>Fagales</taxon>
        <taxon>Fagaceae</taxon>
        <taxon>Lithocarpus</taxon>
    </lineage>
</organism>
<accession>A0AAW2E3Q1</accession>
<sequence>MEQLTMSWNNLSLSDKERSGFILPEDHRRGEFVTVAKFFTSRFLQMEVVASTCRQLWRMTNGFRVRNQGNNIVFFVFDNLANVDKILKSQPWSFDKHLIVMQRYTGDAPAHELAFNKVPFWVQVHDIPTSFLTRKVAENLCEIMGDIQRSNGAVDEDGGSFFQVRMMLNVTLPLCRGGVINLPSGEKRWIRLKYERLPSLCYWRGCLNHDDMDCELWVLSNGTLTLDQQQFGQFLRAPPYKLSGKDVIYVLGYYEKKASRVQVRSRDEGSFHNVGLVQLGTTTPQTPTVAEKGEEENQTVEAVTEVIVQRSLRKDT</sequence>
<evidence type="ECO:0000313" key="4">
    <source>
        <dbReference type="Proteomes" id="UP001459277"/>
    </source>
</evidence>
<dbReference type="Proteomes" id="UP001459277">
    <property type="component" value="Unassembled WGS sequence"/>
</dbReference>
<dbReference type="InterPro" id="IPR040256">
    <property type="entry name" value="At4g02000-like"/>
</dbReference>
<dbReference type="Pfam" id="PF14111">
    <property type="entry name" value="DUF4283"/>
    <property type="match status" value="1"/>
</dbReference>
<dbReference type="EMBL" id="JAZDWU010000001">
    <property type="protein sequence ID" value="KAL0015766.1"/>
    <property type="molecule type" value="Genomic_DNA"/>
</dbReference>
<dbReference type="PANTHER" id="PTHR31286">
    <property type="entry name" value="GLYCINE-RICH CELL WALL STRUCTURAL PROTEIN 1.8-LIKE"/>
    <property type="match status" value="1"/>
</dbReference>
<dbReference type="PANTHER" id="PTHR31286:SF167">
    <property type="entry name" value="OS09G0268800 PROTEIN"/>
    <property type="match status" value="1"/>
</dbReference>
<reference evidence="3 4" key="1">
    <citation type="submission" date="2024-01" db="EMBL/GenBank/DDBJ databases">
        <title>A telomere-to-telomere, gap-free genome of sweet tea (Lithocarpus litseifolius).</title>
        <authorList>
            <person name="Zhou J."/>
        </authorList>
    </citation>
    <scope>NUCLEOTIDE SEQUENCE [LARGE SCALE GENOMIC DNA]</scope>
    <source>
        <strain evidence="3">Zhou-2022a</strain>
        <tissue evidence="3">Leaf</tissue>
    </source>
</reference>
<feature type="domain" description="DUF4283" evidence="1">
    <location>
        <begin position="35"/>
        <end position="105"/>
    </location>
</feature>
<name>A0AAW2E3Q1_9ROSI</name>
<feature type="domain" description="Zinc knuckle CX2CX4HX4C" evidence="2">
    <location>
        <begin position="170"/>
        <end position="215"/>
    </location>
</feature>
<gene>
    <name evidence="3" type="ORF">SO802_002835</name>
</gene>
<evidence type="ECO:0008006" key="5">
    <source>
        <dbReference type="Google" id="ProtNLM"/>
    </source>
</evidence>
<dbReference type="InterPro" id="IPR025836">
    <property type="entry name" value="Zn_knuckle_CX2CX4HX4C"/>
</dbReference>
<dbReference type="Pfam" id="PF14392">
    <property type="entry name" value="zf-CCHC_4"/>
    <property type="match status" value="1"/>
</dbReference>
<protein>
    <recommendedName>
        <fullName evidence="5">DUF4283 domain-containing protein</fullName>
    </recommendedName>
</protein>
<evidence type="ECO:0000259" key="2">
    <source>
        <dbReference type="Pfam" id="PF14392"/>
    </source>
</evidence>
<evidence type="ECO:0000313" key="3">
    <source>
        <dbReference type="EMBL" id="KAL0015766.1"/>
    </source>
</evidence>
<keyword evidence="4" id="KW-1185">Reference proteome</keyword>
<evidence type="ECO:0000259" key="1">
    <source>
        <dbReference type="Pfam" id="PF14111"/>
    </source>
</evidence>